<accession>A0ABP9BPW9</accession>
<dbReference type="EMBL" id="BAABJV010000033">
    <property type="protein sequence ID" value="GAA4797418.1"/>
    <property type="molecule type" value="Genomic_DNA"/>
</dbReference>
<sequence>MHSDGLVGLLSNCDAVLFDFDGPICHVFRGLPAPGVAHELAGVLATLAPHLGDAAHSTEDPMEVHQLSAQGGDAVLAAVEAALTEAEVSAVSVAGPPIDGATEALKAAHASGHRVAVVSNNSAECVRTYLSAHGLSAIVEEIVGRPTMRPDLMKPSPYLLLEAAALLGTAPERTVLIGDSVTDIEATRAAAARSIGFANKPAKKSALADAGAEEIVLSMASIAEALAA</sequence>
<organism evidence="1 2">
    <name type="scientific">Streptomyces sanyensis</name>
    <dbReference type="NCBI Taxonomy" id="568869"/>
    <lineage>
        <taxon>Bacteria</taxon>
        <taxon>Bacillati</taxon>
        <taxon>Actinomycetota</taxon>
        <taxon>Actinomycetes</taxon>
        <taxon>Kitasatosporales</taxon>
        <taxon>Streptomycetaceae</taxon>
        <taxon>Streptomyces</taxon>
    </lineage>
</organism>
<dbReference type="PANTHER" id="PTHR43434">
    <property type="entry name" value="PHOSPHOGLYCOLATE PHOSPHATASE"/>
    <property type="match status" value="1"/>
</dbReference>
<dbReference type="Proteomes" id="UP001501147">
    <property type="component" value="Unassembled WGS sequence"/>
</dbReference>
<comment type="caution">
    <text evidence="1">The sequence shown here is derived from an EMBL/GenBank/DDBJ whole genome shotgun (WGS) entry which is preliminary data.</text>
</comment>
<keyword evidence="2" id="KW-1185">Reference proteome</keyword>
<dbReference type="InterPro" id="IPR050155">
    <property type="entry name" value="HAD-like_hydrolase_sf"/>
</dbReference>
<dbReference type="InterPro" id="IPR036412">
    <property type="entry name" value="HAD-like_sf"/>
</dbReference>
<dbReference type="CDD" id="cd01427">
    <property type="entry name" value="HAD_like"/>
    <property type="match status" value="1"/>
</dbReference>
<gene>
    <name evidence="1" type="ORF">GCM10023329_58070</name>
</gene>
<evidence type="ECO:0000313" key="1">
    <source>
        <dbReference type="EMBL" id="GAA4797418.1"/>
    </source>
</evidence>
<dbReference type="PANTHER" id="PTHR43434:SF1">
    <property type="entry name" value="PHOSPHOGLYCOLATE PHOSPHATASE"/>
    <property type="match status" value="1"/>
</dbReference>
<dbReference type="Pfam" id="PF00702">
    <property type="entry name" value="Hydrolase"/>
    <property type="match status" value="1"/>
</dbReference>
<reference evidence="2" key="1">
    <citation type="journal article" date="2019" name="Int. J. Syst. Evol. Microbiol.">
        <title>The Global Catalogue of Microorganisms (GCM) 10K type strain sequencing project: providing services to taxonomists for standard genome sequencing and annotation.</title>
        <authorList>
            <consortium name="The Broad Institute Genomics Platform"/>
            <consortium name="The Broad Institute Genome Sequencing Center for Infectious Disease"/>
            <person name="Wu L."/>
            <person name="Ma J."/>
        </authorList>
    </citation>
    <scope>NUCLEOTIDE SEQUENCE [LARGE SCALE GENOMIC DNA]</scope>
    <source>
        <strain evidence="2">JCM 18324</strain>
    </source>
</reference>
<proteinExistence type="predicted"/>
<dbReference type="RefSeq" id="WP_345616487.1">
    <property type="nucleotide sequence ID" value="NZ_BAABJV010000033.1"/>
</dbReference>
<dbReference type="Gene3D" id="3.40.50.1000">
    <property type="entry name" value="HAD superfamily/HAD-like"/>
    <property type="match status" value="1"/>
</dbReference>
<evidence type="ECO:0000313" key="2">
    <source>
        <dbReference type="Proteomes" id="UP001501147"/>
    </source>
</evidence>
<dbReference type="SUPFAM" id="SSF56784">
    <property type="entry name" value="HAD-like"/>
    <property type="match status" value="1"/>
</dbReference>
<protein>
    <submittedName>
        <fullName evidence="1">Uncharacterized protein</fullName>
    </submittedName>
</protein>
<dbReference type="InterPro" id="IPR023214">
    <property type="entry name" value="HAD_sf"/>
</dbReference>
<name>A0ABP9BPW9_9ACTN</name>